<keyword evidence="1" id="KW-0472">Membrane</keyword>
<dbReference type="RefSeq" id="WP_164954003.1">
    <property type="nucleotide sequence ID" value="NZ_CP047363.1"/>
</dbReference>
<name>A0AAE6X513_9STAP</name>
<reference evidence="2" key="1">
    <citation type="journal article" date="2020" name="Antimicrob. Agents Chemother.">
        <title>The novel macrolide resistance genes mef(D), msr(F) and msr(H) are present on resistance islands in Macrococcus canis, Macrococcus caseolyticus and Staphylococcus aureus.</title>
        <authorList>
            <person name="Schwendener S."/>
            <person name="Dona V."/>
            <person name="Perreten V."/>
        </authorList>
    </citation>
    <scope>NUCLEOTIDE SEQUENCE</scope>
    <source>
        <strain evidence="2">Epi0076A</strain>
    </source>
</reference>
<protein>
    <recommendedName>
        <fullName evidence="4">Phage capsid protein</fullName>
    </recommendedName>
</protein>
<keyword evidence="1" id="KW-0812">Transmembrane</keyword>
<keyword evidence="1" id="KW-1133">Transmembrane helix</keyword>
<evidence type="ECO:0000313" key="3">
    <source>
        <dbReference type="Proteomes" id="UP000501122"/>
    </source>
</evidence>
<dbReference type="AlphaFoldDB" id="A0AAE6X513"/>
<dbReference type="Proteomes" id="UP000501122">
    <property type="component" value="Chromosome"/>
</dbReference>
<sequence>MSDPKDLRENLKQKELINNPGGNLRDSLNRGENGTLQDFAGGMSTKNLGIFILILIVAIIVGWLIL</sequence>
<gene>
    <name evidence="2" type="ORF">GTN30_12490</name>
</gene>
<accession>A0AAE6X513</accession>
<dbReference type="InterPro" id="IPR045946">
    <property type="entry name" value="DUF6366"/>
</dbReference>
<evidence type="ECO:0008006" key="4">
    <source>
        <dbReference type="Google" id="ProtNLM"/>
    </source>
</evidence>
<evidence type="ECO:0000256" key="1">
    <source>
        <dbReference type="SAM" id="Phobius"/>
    </source>
</evidence>
<feature type="transmembrane region" description="Helical" evidence="1">
    <location>
        <begin position="48"/>
        <end position="65"/>
    </location>
</feature>
<proteinExistence type="predicted"/>
<dbReference type="EMBL" id="CP047363">
    <property type="protein sequence ID" value="QIH79440.1"/>
    <property type="molecule type" value="Genomic_DNA"/>
</dbReference>
<dbReference type="Pfam" id="PF19893">
    <property type="entry name" value="DUF6366"/>
    <property type="match status" value="1"/>
</dbReference>
<organism evidence="2 3">
    <name type="scientific">Macrococcoides canis</name>
    <dbReference type="NCBI Taxonomy" id="1855823"/>
    <lineage>
        <taxon>Bacteria</taxon>
        <taxon>Bacillati</taxon>
        <taxon>Bacillota</taxon>
        <taxon>Bacilli</taxon>
        <taxon>Bacillales</taxon>
        <taxon>Staphylococcaceae</taxon>
        <taxon>Macrococcoides</taxon>
    </lineage>
</organism>
<evidence type="ECO:0000313" key="2">
    <source>
        <dbReference type="EMBL" id="QIH79440.1"/>
    </source>
</evidence>